<keyword evidence="2" id="KW-1185">Reference proteome</keyword>
<gene>
    <name evidence="1" type="ORF">C2134_13585</name>
</gene>
<evidence type="ECO:0000313" key="2">
    <source>
        <dbReference type="Proteomes" id="UP000236416"/>
    </source>
</evidence>
<dbReference type="AlphaFoldDB" id="A0A2K4MM25"/>
<sequence length="128" mass="15475">MELGVLMFTNDDAATAKRLGVTVTEWQKWKYGDKPVPRWLWLLLRLEKEAERRGPWRGFRADGDRIISPWGDSMRFDEWMQLQEYRRASRLATEQAELIERLMAERDFYKENCTRQARFGLMLNRLFR</sequence>
<dbReference type="EMBL" id="PPTF01000065">
    <property type="protein sequence ID" value="POA98049.1"/>
    <property type="molecule type" value="Genomic_DNA"/>
</dbReference>
<accession>A0A2K4MM25</accession>
<organism evidence="1 2">
    <name type="scientific">Chromobacterium sinusclupearum</name>
    <dbReference type="NCBI Taxonomy" id="2077146"/>
    <lineage>
        <taxon>Bacteria</taxon>
        <taxon>Pseudomonadati</taxon>
        <taxon>Pseudomonadota</taxon>
        <taxon>Betaproteobacteria</taxon>
        <taxon>Neisseriales</taxon>
        <taxon>Chromobacteriaceae</taxon>
        <taxon>Chromobacterium</taxon>
    </lineage>
</organism>
<reference evidence="1 2" key="1">
    <citation type="submission" date="2018-01" db="EMBL/GenBank/DDBJ databases">
        <title>Genomic Sequence of Chromobacterium MWU13-2610 from wild cranberry bogs within the Cape Cod National Seashore.</title>
        <authorList>
            <person name="O'Hara-Hanley K."/>
            <person name="Soby S."/>
            <person name="Harrison A."/>
        </authorList>
    </citation>
    <scope>NUCLEOTIDE SEQUENCE [LARGE SCALE GENOMIC DNA]</scope>
    <source>
        <strain evidence="1 2">MWU13-2610</strain>
    </source>
</reference>
<name>A0A2K4MM25_9NEIS</name>
<protein>
    <submittedName>
        <fullName evidence="1">Uncharacterized protein</fullName>
    </submittedName>
</protein>
<proteinExistence type="predicted"/>
<dbReference type="Proteomes" id="UP000236416">
    <property type="component" value="Unassembled WGS sequence"/>
</dbReference>
<comment type="caution">
    <text evidence="1">The sequence shown here is derived from an EMBL/GenBank/DDBJ whole genome shotgun (WGS) entry which is preliminary data.</text>
</comment>
<evidence type="ECO:0000313" key="1">
    <source>
        <dbReference type="EMBL" id="POA98049.1"/>
    </source>
</evidence>